<reference evidence="2" key="1">
    <citation type="submission" date="2021-02" db="EMBL/GenBank/DDBJ databases">
        <authorList>
            <person name="Nowell W R."/>
        </authorList>
    </citation>
    <scope>NUCLEOTIDE SEQUENCE</scope>
</reference>
<evidence type="ECO:0000313" key="2">
    <source>
        <dbReference type="EMBL" id="CAF4623379.1"/>
    </source>
</evidence>
<gene>
    <name evidence="2" type="ORF">HFQ381_LOCUS34443</name>
</gene>
<dbReference type="EMBL" id="CAJOBO010015946">
    <property type="protein sequence ID" value="CAF4623379.1"/>
    <property type="molecule type" value="Genomic_DNA"/>
</dbReference>
<feature type="compositionally biased region" description="Low complexity" evidence="1">
    <location>
        <begin position="34"/>
        <end position="52"/>
    </location>
</feature>
<feature type="compositionally biased region" description="Basic and acidic residues" evidence="1">
    <location>
        <begin position="53"/>
        <end position="75"/>
    </location>
</feature>
<proteinExistence type="predicted"/>
<evidence type="ECO:0000313" key="3">
    <source>
        <dbReference type="Proteomes" id="UP000663851"/>
    </source>
</evidence>
<feature type="non-terminal residue" evidence="2">
    <location>
        <position position="1"/>
    </location>
</feature>
<evidence type="ECO:0000256" key="1">
    <source>
        <dbReference type="SAM" id="MobiDB-lite"/>
    </source>
</evidence>
<feature type="region of interest" description="Disordered" evidence="1">
    <location>
        <begin position="34"/>
        <end position="83"/>
    </location>
</feature>
<organism evidence="2 3">
    <name type="scientific">Rotaria socialis</name>
    <dbReference type="NCBI Taxonomy" id="392032"/>
    <lineage>
        <taxon>Eukaryota</taxon>
        <taxon>Metazoa</taxon>
        <taxon>Spiralia</taxon>
        <taxon>Gnathifera</taxon>
        <taxon>Rotifera</taxon>
        <taxon>Eurotatoria</taxon>
        <taxon>Bdelloidea</taxon>
        <taxon>Philodinida</taxon>
        <taxon>Philodinidae</taxon>
        <taxon>Rotaria</taxon>
    </lineage>
</organism>
<name>A0A821DMC0_9BILA</name>
<dbReference type="Proteomes" id="UP000663851">
    <property type="component" value="Unassembled WGS sequence"/>
</dbReference>
<protein>
    <submittedName>
        <fullName evidence="2">Uncharacterized protein</fullName>
    </submittedName>
</protein>
<sequence>INQQEFQAVIGKDFKLCEKTAQFDAKKYAEFLHSEQQPQAAAKSAPATTAECAKGEKKKAKEEKPAKEKKPAKKEEEEEIPDD</sequence>
<feature type="non-terminal residue" evidence="2">
    <location>
        <position position="83"/>
    </location>
</feature>
<dbReference type="AlphaFoldDB" id="A0A821DMC0"/>
<comment type="caution">
    <text evidence="2">The sequence shown here is derived from an EMBL/GenBank/DDBJ whole genome shotgun (WGS) entry which is preliminary data.</text>
</comment>
<accession>A0A821DMC0</accession>